<feature type="region of interest" description="Disordered" evidence="1">
    <location>
        <begin position="90"/>
        <end position="118"/>
    </location>
</feature>
<dbReference type="AlphaFoldDB" id="A0A512DC54"/>
<dbReference type="RefSeq" id="WP_146902959.1">
    <property type="nucleotide sequence ID" value="NZ_BAAARM010000003.1"/>
</dbReference>
<keyword evidence="5" id="KW-1185">Reference proteome</keyword>
<dbReference type="InterPro" id="IPR027417">
    <property type="entry name" value="P-loop_NTPase"/>
</dbReference>
<dbReference type="GO" id="GO:0019843">
    <property type="term" value="F:rRNA binding"/>
    <property type="evidence" value="ECO:0007669"/>
    <property type="project" value="TreeGrafter"/>
</dbReference>
<comment type="caution">
    <text evidence="4">The sequence shown here is derived from an EMBL/GenBank/DDBJ whole genome shotgun (WGS) entry which is preliminary data.</text>
</comment>
<dbReference type="InterPro" id="IPR005662">
    <property type="entry name" value="GTPase_Era-like"/>
</dbReference>
<reference evidence="4 5" key="1">
    <citation type="submission" date="2019-07" db="EMBL/GenBank/DDBJ databases">
        <title>Whole genome shotgun sequence of Cellulomonas aerilata NBRC 106308.</title>
        <authorList>
            <person name="Hosoyama A."/>
            <person name="Uohara A."/>
            <person name="Ohji S."/>
            <person name="Ichikawa N."/>
        </authorList>
    </citation>
    <scope>NUCLEOTIDE SEQUENCE [LARGE SCALE GENOMIC DNA]</scope>
    <source>
        <strain evidence="4 5">NBRC 106308</strain>
    </source>
</reference>
<feature type="transmembrane region" description="Helical" evidence="2">
    <location>
        <begin position="443"/>
        <end position="465"/>
    </location>
</feature>
<dbReference type="InterPro" id="IPR045063">
    <property type="entry name" value="Dynamin_N"/>
</dbReference>
<evidence type="ECO:0000256" key="1">
    <source>
        <dbReference type="SAM" id="MobiDB-lite"/>
    </source>
</evidence>
<sequence>MSRRGPDLPTRVTALAEVTQVGAGRLPPAAVEHAEAVVARARERSALSPEHTVVALAGSTGSGKSSLLNALAGEQIATAGVTRPTTGFASAAVWGPRDDPAEPGAVRGADRAGDQGGTDEVGELLDWLEVASRRYLGSAVSTGAGATVPTGLVLLDLPDHDSVVVEHRVRAERLVERVDLLVWVMDPQKYADAALHDRYLRPLAGHGDVVVLVLNQVDRLTDSEREACLADLRRLAAEDGLPGVRVLGVSAATGYGLDGLRELLADAARRRVAATARLTADVRDAAARLADACGEPVPARVRGAAREDLVTALEEAAEVRTVVAAVRSAAVRRSRAETGWPPTRWLGRFRPDPLKRLHLDRGTDRPDLARTSLPGAGAAARARAASAVRAYTDTATTGAPDSWELAAREAAAEPGLPDALDQAVAGTRLDADRRPVWWRLVGVLQWLLVAALVGGLVWLAVLAGFTYLRLPEPPTPVWWELPAPTVLVAGGALLGILVALLSRLAGSVGATRRAARARTRLRAAVGRVADSRVVEPVAAELGALERCRTAARLAAQ</sequence>
<name>A0A512DC54_9CELL</name>
<accession>A0A512DC54</accession>
<evidence type="ECO:0000313" key="4">
    <source>
        <dbReference type="EMBL" id="GEO34036.1"/>
    </source>
</evidence>
<evidence type="ECO:0000313" key="5">
    <source>
        <dbReference type="Proteomes" id="UP000321181"/>
    </source>
</evidence>
<feature type="domain" description="Dynamin N-terminal" evidence="3">
    <location>
        <begin position="54"/>
        <end position="216"/>
    </location>
</feature>
<dbReference type="EMBL" id="BJYY01000013">
    <property type="protein sequence ID" value="GEO34036.1"/>
    <property type="molecule type" value="Genomic_DNA"/>
</dbReference>
<dbReference type="Gene3D" id="3.40.50.300">
    <property type="entry name" value="P-loop containing nucleotide triphosphate hydrolases"/>
    <property type="match status" value="1"/>
</dbReference>
<proteinExistence type="predicted"/>
<organism evidence="4 5">
    <name type="scientific">Cellulomonas aerilata</name>
    <dbReference type="NCBI Taxonomy" id="515326"/>
    <lineage>
        <taxon>Bacteria</taxon>
        <taxon>Bacillati</taxon>
        <taxon>Actinomycetota</taxon>
        <taxon>Actinomycetes</taxon>
        <taxon>Micrococcales</taxon>
        <taxon>Cellulomonadaceae</taxon>
        <taxon>Cellulomonas</taxon>
    </lineage>
</organism>
<keyword evidence="2" id="KW-0472">Membrane</keyword>
<dbReference type="PANTHER" id="PTHR42698">
    <property type="entry name" value="GTPASE ERA"/>
    <property type="match status" value="1"/>
</dbReference>
<protein>
    <recommendedName>
        <fullName evidence="3">Dynamin N-terminal domain-containing protein</fullName>
    </recommendedName>
</protein>
<keyword evidence="2" id="KW-1133">Transmembrane helix</keyword>
<dbReference type="GO" id="GO:0000028">
    <property type="term" value="P:ribosomal small subunit assembly"/>
    <property type="evidence" value="ECO:0007669"/>
    <property type="project" value="TreeGrafter"/>
</dbReference>
<dbReference type="GO" id="GO:0043024">
    <property type="term" value="F:ribosomal small subunit binding"/>
    <property type="evidence" value="ECO:0007669"/>
    <property type="project" value="TreeGrafter"/>
</dbReference>
<dbReference type="Pfam" id="PF00350">
    <property type="entry name" value="Dynamin_N"/>
    <property type="match status" value="1"/>
</dbReference>
<dbReference type="SUPFAM" id="SSF52540">
    <property type="entry name" value="P-loop containing nucleoside triphosphate hydrolases"/>
    <property type="match status" value="1"/>
</dbReference>
<evidence type="ECO:0000259" key="3">
    <source>
        <dbReference type="Pfam" id="PF00350"/>
    </source>
</evidence>
<dbReference type="PANTHER" id="PTHR42698:SF1">
    <property type="entry name" value="GTPASE ERA, MITOCHONDRIAL"/>
    <property type="match status" value="1"/>
</dbReference>
<dbReference type="GO" id="GO:0005525">
    <property type="term" value="F:GTP binding"/>
    <property type="evidence" value="ECO:0007669"/>
    <property type="project" value="InterPro"/>
</dbReference>
<dbReference type="Proteomes" id="UP000321181">
    <property type="component" value="Unassembled WGS sequence"/>
</dbReference>
<gene>
    <name evidence="4" type="ORF">CAE01nite_17610</name>
</gene>
<evidence type="ECO:0000256" key="2">
    <source>
        <dbReference type="SAM" id="Phobius"/>
    </source>
</evidence>
<feature type="transmembrane region" description="Helical" evidence="2">
    <location>
        <begin position="485"/>
        <end position="506"/>
    </location>
</feature>
<dbReference type="GO" id="GO:0005829">
    <property type="term" value="C:cytosol"/>
    <property type="evidence" value="ECO:0007669"/>
    <property type="project" value="TreeGrafter"/>
</dbReference>
<dbReference type="OrthoDB" id="974105at2"/>
<keyword evidence="2" id="KW-0812">Transmembrane</keyword>